<evidence type="ECO:0008006" key="4">
    <source>
        <dbReference type="Google" id="ProtNLM"/>
    </source>
</evidence>
<organism evidence="2 3">
    <name type="scientific">Sphaerochaeta associata</name>
    <dbReference type="NCBI Taxonomy" id="1129264"/>
    <lineage>
        <taxon>Bacteria</taxon>
        <taxon>Pseudomonadati</taxon>
        <taxon>Spirochaetota</taxon>
        <taxon>Spirochaetia</taxon>
        <taxon>Spirochaetales</taxon>
        <taxon>Sphaerochaetaceae</taxon>
        <taxon>Sphaerochaeta</taxon>
    </lineage>
</organism>
<dbReference type="EMBL" id="CP094929">
    <property type="protein sequence ID" value="UOM49710.1"/>
    <property type="molecule type" value="Genomic_DNA"/>
</dbReference>
<feature type="chain" id="PRO_5046210591" description="Outer membrane protein beta-barrel domain-containing protein" evidence="1">
    <location>
        <begin position="24"/>
        <end position="278"/>
    </location>
</feature>
<keyword evidence="3" id="KW-1185">Reference proteome</keyword>
<dbReference type="RefSeq" id="WP_244771104.1">
    <property type="nucleotide sequence ID" value="NZ_CP094929.1"/>
</dbReference>
<evidence type="ECO:0000313" key="2">
    <source>
        <dbReference type="EMBL" id="UOM49710.1"/>
    </source>
</evidence>
<evidence type="ECO:0000313" key="3">
    <source>
        <dbReference type="Proteomes" id="UP000829708"/>
    </source>
</evidence>
<protein>
    <recommendedName>
        <fullName evidence="4">Outer membrane protein beta-barrel domain-containing protein</fullName>
    </recommendedName>
</protein>
<evidence type="ECO:0000256" key="1">
    <source>
        <dbReference type="SAM" id="SignalP"/>
    </source>
</evidence>
<name>A0ABY4D6V9_9SPIR</name>
<feature type="signal peptide" evidence="1">
    <location>
        <begin position="1"/>
        <end position="23"/>
    </location>
</feature>
<dbReference type="Proteomes" id="UP000829708">
    <property type="component" value="Chromosome"/>
</dbReference>
<gene>
    <name evidence="2" type="ORF">MUG09_09090</name>
</gene>
<accession>A0ABY4D6V9</accession>
<keyword evidence="1" id="KW-0732">Signal</keyword>
<proteinExistence type="predicted"/>
<reference evidence="3" key="1">
    <citation type="journal article" date="2024" name="J Bioinform Genom">
        <title>Complete genome sequence of the type strain bacterium Sphaerochaeta associata GLS2t (VKM B-2742)t.</title>
        <authorList>
            <person name="Troshina O.Y."/>
            <person name="Tepeeva A.N."/>
            <person name="Arzamasceva V.O."/>
            <person name="Whitman W.B."/>
            <person name="Varghese N."/>
            <person name="Shapiro N."/>
            <person name="Woyke T."/>
            <person name="Kripides N.C."/>
            <person name="Vasilenko O.V."/>
        </authorList>
    </citation>
    <scope>NUCLEOTIDE SEQUENCE [LARGE SCALE GENOMIC DNA]</scope>
    <source>
        <strain evidence="3">GLS2T</strain>
    </source>
</reference>
<sequence>MKRTLITTALLLALISFSLPAFSFTPFVETEQGTIALVHHTYQNGANNSEFDFIKQGGQNNLYPFSRYTVGATIEKNHRLWFTYQPLELKTTVRFDDAVTIGAVTFADKTPMELTYSFPFYRMTYTYDLLGKYDNAYLGVGLALQIRNASIQFKQIDGANDQLYVSQNVGLVPALAIYSEYVFPFGLTLSADIAGSYASSAIINGADFEFEGSILDASLRMSYLVKEGYSLFANARFFGGTANGTSENVGDTWTDNVLPYTKNNIASLTFSAGLHWQM</sequence>